<protein>
    <submittedName>
        <fullName evidence="7">Uncharacterized protein</fullName>
    </submittedName>
</protein>
<evidence type="ECO:0000256" key="1">
    <source>
        <dbReference type="ARBA" id="ARBA00000110"/>
    </source>
</evidence>
<dbReference type="GO" id="GO:0006629">
    <property type="term" value="P:lipid metabolic process"/>
    <property type="evidence" value="ECO:0007669"/>
    <property type="project" value="InterPro"/>
</dbReference>
<dbReference type="EMBL" id="JARKHS020002246">
    <property type="protein sequence ID" value="KAK8786970.1"/>
    <property type="molecule type" value="Genomic_DNA"/>
</dbReference>
<keyword evidence="2" id="KW-0479">Metal-binding</keyword>
<dbReference type="GO" id="GO:0046872">
    <property type="term" value="F:metal ion binding"/>
    <property type="evidence" value="ECO:0007669"/>
    <property type="project" value="UniProtKB-KW"/>
</dbReference>
<keyword evidence="6" id="KW-0732">Signal</keyword>
<keyword evidence="3" id="KW-0460">Magnesium</keyword>
<dbReference type="GO" id="GO:0008081">
    <property type="term" value="F:phosphoric diester hydrolase activity"/>
    <property type="evidence" value="ECO:0007669"/>
    <property type="project" value="InterPro"/>
</dbReference>
<name>A0AAQ4FIH7_AMBAM</name>
<gene>
    <name evidence="7" type="ORF">V5799_023259</name>
</gene>
<evidence type="ECO:0000256" key="5">
    <source>
        <dbReference type="ARBA" id="ARBA00023239"/>
    </source>
</evidence>
<reference evidence="7 8" key="1">
    <citation type="journal article" date="2023" name="Arcadia Sci">
        <title>De novo assembly of a long-read Amblyomma americanum tick genome.</title>
        <authorList>
            <person name="Chou S."/>
            <person name="Poskanzer K.E."/>
            <person name="Rollins M."/>
            <person name="Thuy-Boun P.S."/>
        </authorList>
    </citation>
    <scope>NUCLEOTIDE SEQUENCE [LARGE SCALE GENOMIC DNA]</scope>
    <source>
        <strain evidence="7">F_SG_1</strain>
        <tissue evidence="7">Salivary glands</tissue>
    </source>
</reference>
<evidence type="ECO:0000256" key="2">
    <source>
        <dbReference type="ARBA" id="ARBA00022723"/>
    </source>
</evidence>
<keyword evidence="5" id="KW-0456">Lyase</keyword>
<evidence type="ECO:0000256" key="3">
    <source>
        <dbReference type="ARBA" id="ARBA00022842"/>
    </source>
</evidence>
<dbReference type="Gene3D" id="3.20.20.190">
    <property type="entry name" value="Phosphatidylinositol (PI) phosphodiesterase"/>
    <property type="match status" value="1"/>
</dbReference>
<organism evidence="7 8">
    <name type="scientific">Amblyomma americanum</name>
    <name type="common">Lone star tick</name>
    <dbReference type="NCBI Taxonomy" id="6943"/>
    <lineage>
        <taxon>Eukaryota</taxon>
        <taxon>Metazoa</taxon>
        <taxon>Ecdysozoa</taxon>
        <taxon>Arthropoda</taxon>
        <taxon>Chelicerata</taxon>
        <taxon>Arachnida</taxon>
        <taxon>Acari</taxon>
        <taxon>Parasitiformes</taxon>
        <taxon>Ixodida</taxon>
        <taxon>Ixodoidea</taxon>
        <taxon>Ixodidae</taxon>
        <taxon>Amblyomminae</taxon>
        <taxon>Amblyomma</taxon>
    </lineage>
</organism>
<dbReference type="AlphaFoldDB" id="A0AAQ4FIH7"/>
<feature type="signal peptide" evidence="6">
    <location>
        <begin position="1"/>
        <end position="24"/>
    </location>
</feature>
<keyword evidence="8" id="KW-1185">Reference proteome</keyword>
<evidence type="ECO:0000256" key="6">
    <source>
        <dbReference type="SAM" id="SignalP"/>
    </source>
</evidence>
<evidence type="ECO:0000256" key="4">
    <source>
        <dbReference type="ARBA" id="ARBA00023157"/>
    </source>
</evidence>
<dbReference type="InterPro" id="IPR017946">
    <property type="entry name" value="PLC-like_Pdiesterase_TIM-brl"/>
</dbReference>
<proteinExistence type="predicted"/>
<dbReference type="SUPFAM" id="SSF51695">
    <property type="entry name" value="PLC-like phosphodiesterases"/>
    <property type="match status" value="1"/>
</dbReference>
<evidence type="ECO:0000313" key="7">
    <source>
        <dbReference type="EMBL" id="KAK8786970.1"/>
    </source>
</evidence>
<comment type="catalytic activity">
    <reaction evidence="1">
        <text>an N-(acyl)-sphingosylphosphoethanolamine = an N-(acyl)-sphingosyl-1,3-cyclic phosphate + ethanolamine</text>
        <dbReference type="Rhea" id="RHEA:60648"/>
        <dbReference type="ChEBI" id="CHEBI:57603"/>
        <dbReference type="ChEBI" id="CHEBI:143891"/>
        <dbReference type="ChEBI" id="CHEBI:143892"/>
    </reaction>
</comment>
<dbReference type="GO" id="GO:0016829">
    <property type="term" value="F:lyase activity"/>
    <property type="evidence" value="ECO:0007669"/>
    <property type="project" value="UniProtKB-KW"/>
</dbReference>
<keyword evidence="4" id="KW-1015">Disulfide bond</keyword>
<accession>A0AAQ4FIH7</accession>
<comment type="caution">
    <text evidence="7">The sequence shown here is derived from an EMBL/GenBank/DDBJ whole genome shotgun (WGS) entry which is preliminary data.</text>
</comment>
<dbReference type="Proteomes" id="UP001321473">
    <property type="component" value="Unassembled WGS sequence"/>
</dbReference>
<evidence type="ECO:0000313" key="8">
    <source>
        <dbReference type="Proteomes" id="UP001321473"/>
    </source>
</evidence>
<feature type="chain" id="PRO_5042858247" evidence="6">
    <location>
        <begin position="25"/>
        <end position="284"/>
    </location>
</feature>
<sequence>MKGPRDGATLVLITFLGLAAGAHRRPVYIIAHMVNSIADFDEAMRRGANAIEADVTFSHEGTAVKLFHGWPCDCLRECEAEERVHAFLNYVRRSTNSYGGQYADRLALLFLDLKVGDIDEQRKYGAGVDIALNLLVYIWEGVPSSRALNVLLSVPSVADQDVLQGAIDTISLVNSAMLDKIGFDVSNNDDLDNIRNMYERLGIQRHRWQGDGITNCRSYLRRRSSDRLDRAIDNRDSNGPEHYVEKAYDRTVDLPTEIRRSLRYVVLRTRLDANQVLYRTSGEF</sequence>